<dbReference type="EMBL" id="CAJOBI010084885">
    <property type="protein sequence ID" value="CAF4514393.1"/>
    <property type="molecule type" value="Genomic_DNA"/>
</dbReference>
<dbReference type="EMBL" id="CAJOBJ010089048">
    <property type="protein sequence ID" value="CAF4533512.1"/>
    <property type="molecule type" value="Genomic_DNA"/>
</dbReference>
<dbReference type="Proteomes" id="UP000681967">
    <property type="component" value="Unassembled WGS sequence"/>
</dbReference>
<sequence>PPENSNIWFIPAVTTNFPHTVECIADNGVLPASNRIFTISVE</sequence>
<accession>A0A8S2XL98</accession>
<dbReference type="Proteomes" id="UP000676336">
    <property type="component" value="Unassembled WGS sequence"/>
</dbReference>
<feature type="non-terminal residue" evidence="1">
    <location>
        <position position="1"/>
    </location>
</feature>
<proteinExistence type="predicted"/>
<feature type="non-terminal residue" evidence="1">
    <location>
        <position position="42"/>
    </location>
</feature>
<organism evidence="1 4">
    <name type="scientific">Rotaria magnacalcarata</name>
    <dbReference type="NCBI Taxonomy" id="392030"/>
    <lineage>
        <taxon>Eukaryota</taxon>
        <taxon>Metazoa</taxon>
        <taxon>Spiralia</taxon>
        <taxon>Gnathifera</taxon>
        <taxon>Rotifera</taxon>
        <taxon>Eurotatoria</taxon>
        <taxon>Bdelloidea</taxon>
        <taxon>Philodinida</taxon>
        <taxon>Philodinidae</taxon>
        <taxon>Rotaria</taxon>
    </lineage>
</organism>
<dbReference type="Proteomes" id="UP000681720">
    <property type="component" value="Unassembled WGS sequence"/>
</dbReference>
<evidence type="ECO:0000313" key="3">
    <source>
        <dbReference type="EMBL" id="CAF4533512.1"/>
    </source>
</evidence>
<evidence type="ECO:0000313" key="1">
    <source>
        <dbReference type="EMBL" id="CAF4501054.1"/>
    </source>
</evidence>
<gene>
    <name evidence="1" type="ORF">BYL167_LOCUS36019</name>
    <name evidence="3" type="ORF">GIL414_LOCUS36123</name>
    <name evidence="2" type="ORF">SMN809_LOCUS35520</name>
</gene>
<evidence type="ECO:0000313" key="4">
    <source>
        <dbReference type="Proteomes" id="UP000681967"/>
    </source>
</evidence>
<reference evidence="1" key="1">
    <citation type="submission" date="2021-02" db="EMBL/GenBank/DDBJ databases">
        <authorList>
            <person name="Nowell W R."/>
        </authorList>
    </citation>
    <scope>NUCLEOTIDE SEQUENCE</scope>
</reference>
<evidence type="ECO:0000313" key="2">
    <source>
        <dbReference type="EMBL" id="CAF4514393.1"/>
    </source>
</evidence>
<dbReference type="EMBL" id="CAJOBH010077404">
    <property type="protein sequence ID" value="CAF4501054.1"/>
    <property type="molecule type" value="Genomic_DNA"/>
</dbReference>
<protein>
    <submittedName>
        <fullName evidence="1">Uncharacterized protein</fullName>
    </submittedName>
</protein>
<comment type="caution">
    <text evidence="1">The sequence shown here is derived from an EMBL/GenBank/DDBJ whole genome shotgun (WGS) entry which is preliminary data.</text>
</comment>
<name>A0A8S2XL98_9BILA</name>
<dbReference type="AlphaFoldDB" id="A0A8S2XL98"/>